<dbReference type="OrthoDB" id="5945655at2759"/>
<keyword evidence="4" id="KW-0964">Secreted</keyword>
<evidence type="ECO:0000256" key="5">
    <source>
        <dbReference type="ARBA" id="ARBA00022530"/>
    </source>
</evidence>
<proteinExistence type="inferred from homology"/>
<evidence type="ECO:0000256" key="9">
    <source>
        <dbReference type="RuleBase" id="RU003500"/>
    </source>
</evidence>
<dbReference type="GO" id="GO:0005615">
    <property type="term" value="C:extracellular space"/>
    <property type="evidence" value="ECO:0007669"/>
    <property type="project" value="TreeGrafter"/>
</dbReference>
<dbReference type="GO" id="GO:0060070">
    <property type="term" value="P:canonical Wnt signaling pathway"/>
    <property type="evidence" value="ECO:0007669"/>
    <property type="project" value="TreeGrafter"/>
</dbReference>
<keyword evidence="8" id="KW-0449">Lipoprotein</keyword>
<name>A0A8S3ZJT0_9EUPU</name>
<dbReference type="SMART" id="SM00097">
    <property type="entry name" value="WNT1"/>
    <property type="match status" value="1"/>
</dbReference>
<dbReference type="PRINTS" id="PR01349">
    <property type="entry name" value="WNTPROTEIN"/>
</dbReference>
<evidence type="ECO:0000256" key="3">
    <source>
        <dbReference type="ARBA" id="ARBA00022473"/>
    </source>
</evidence>
<comment type="similarity">
    <text evidence="2 9">Belongs to the Wnt family.</text>
</comment>
<dbReference type="PANTHER" id="PTHR12027:SF102">
    <property type="entry name" value="PROTEIN WNT"/>
    <property type="match status" value="1"/>
</dbReference>
<dbReference type="Gene3D" id="3.30.2460.20">
    <property type="match status" value="1"/>
</dbReference>
<evidence type="ECO:0000256" key="1">
    <source>
        <dbReference type="ARBA" id="ARBA00004498"/>
    </source>
</evidence>
<sequence length="249" mass="27646">TREQAYVYGISSSALVHSISRACSIGVTSKCSCGSLPTTPPNGNFKWGGCGDDVQFGLLFGETFTDSTLVNKKGKAKTSKKSMMNKHNFMTGRRVVADSVTRACKCHGVSGSCSIKTCWRSLPSFDTIGATLKERYALAVEVRRKRVKKEKVLEPIHKGKPSFQSDEFVYYEKSPDYCSPDEKTGSVGTIGRLCEADTRLPGNCESMCCGRGHDNFTMEVTERCECKYYWCCYVKCNTCVKILKLNQCR</sequence>
<dbReference type="GO" id="GO:0005109">
    <property type="term" value="F:frizzled binding"/>
    <property type="evidence" value="ECO:0007669"/>
    <property type="project" value="TreeGrafter"/>
</dbReference>
<keyword evidence="6 9" id="KW-0879">Wnt signaling pathway</keyword>
<dbReference type="AlphaFoldDB" id="A0A8S3ZJT0"/>
<dbReference type="CDD" id="cd19343">
    <property type="entry name" value="Wnt_Wnt11"/>
    <property type="match status" value="1"/>
</dbReference>
<evidence type="ECO:0000256" key="6">
    <source>
        <dbReference type="ARBA" id="ARBA00022687"/>
    </source>
</evidence>
<keyword evidence="3 9" id="KW-0217">Developmental protein</keyword>
<keyword evidence="7" id="KW-1015">Disulfide bond</keyword>
<dbReference type="InterPro" id="IPR005817">
    <property type="entry name" value="Wnt"/>
</dbReference>
<accession>A0A8S3ZJT0</accession>
<dbReference type="FunFam" id="3.30.2460.20:FF:000001">
    <property type="entry name" value="Wnt homolog"/>
    <property type="match status" value="1"/>
</dbReference>
<dbReference type="Pfam" id="PF00110">
    <property type="entry name" value="wnt"/>
    <property type="match status" value="1"/>
</dbReference>
<evidence type="ECO:0000256" key="8">
    <source>
        <dbReference type="ARBA" id="ARBA00023288"/>
    </source>
</evidence>
<evidence type="ECO:0000256" key="7">
    <source>
        <dbReference type="ARBA" id="ARBA00023157"/>
    </source>
</evidence>
<dbReference type="GO" id="GO:0045165">
    <property type="term" value="P:cell fate commitment"/>
    <property type="evidence" value="ECO:0007669"/>
    <property type="project" value="TreeGrafter"/>
</dbReference>
<evidence type="ECO:0000313" key="10">
    <source>
        <dbReference type="EMBL" id="CAG5127970.1"/>
    </source>
</evidence>
<reference evidence="10" key="1">
    <citation type="submission" date="2021-04" db="EMBL/GenBank/DDBJ databases">
        <authorList>
            <consortium name="Molecular Ecology Group"/>
        </authorList>
    </citation>
    <scope>NUCLEOTIDE SEQUENCE</scope>
</reference>
<evidence type="ECO:0000256" key="4">
    <source>
        <dbReference type="ARBA" id="ARBA00022525"/>
    </source>
</evidence>
<dbReference type="Proteomes" id="UP000678393">
    <property type="component" value="Unassembled WGS sequence"/>
</dbReference>
<protein>
    <recommendedName>
        <fullName evidence="9">Protein Wnt</fullName>
    </recommendedName>
</protein>
<organism evidence="10 11">
    <name type="scientific">Candidula unifasciata</name>
    <dbReference type="NCBI Taxonomy" id="100452"/>
    <lineage>
        <taxon>Eukaryota</taxon>
        <taxon>Metazoa</taxon>
        <taxon>Spiralia</taxon>
        <taxon>Lophotrochozoa</taxon>
        <taxon>Mollusca</taxon>
        <taxon>Gastropoda</taxon>
        <taxon>Heterobranchia</taxon>
        <taxon>Euthyneura</taxon>
        <taxon>Panpulmonata</taxon>
        <taxon>Eupulmonata</taxon>
        <taxon>Stylommatophora</taxon>
        <taxon>Helicina</taxon>
        <taxon>Helicoidea</taxon>
        <taxon>Geomitridae</taxon>
        <taxon>Candidula</taxon>
    </lineage>
</organism>
<keyword evidence="11" id="KW-1185">Reference proteome</keyword>
<comment type="caution">
    <text evidence="10">The sequence shown here is derived from an EMBL/GenBank/DDBJ whole genome shotgun (WGS) entry which is preliminary data.</text>
</comment>
<dbReference type="GO" id="GO:0030182">
    <property type="term" value="P:neuron differentiation"/>
    <property type="evidence" value="ECO:0007669"/>
    <property type="project" value="TreeGrafter"/>
</dbReference>
<dbReference type="InterPro" id="IPR018161">
    <property type="entry name" value="Wnt_CS"/>
</dbReference>
<evidence type="ECO:0000256" key="2">
    <source>
        <dbReference type="ARBA" id="ARBA00005683"/>
    </source>
</evidence>
<gene>
    <name evidence="10" type="ORF">CUNI_LOCUS13528</name>
</gene>
<dbReference type="PANTHER" id="PTHR12027">
    <property type="entry name" value="WNT RELATED"/>
    <property type="match status" value="1"/>
</dbReference>
<dbReference type="GO" id="GO:0005125">
    <property type="term" value="F:cytokine activity"/>
    <property type="evidence" value="ECO:0007669"/>
    <property type="project" value="TreeGrafter"/>
</dbReference>
<comment type="subcellular location">
    <subcellularLocation>
        <location evidence="1 9">Secreted</location>
        <location evidence="1 9">Extracellular space</location>
        <location evidence="1 9">Extracellular matrix</location>
    </subcellularLocation>
</comment>
<dbReference type="PROSITE" id="PS00246">
    <property type="entry name" value="WNT1"/>
    <property type="match status" value="1"/>
</dbReference>
<evidence type="ECO:0000313" key="11">
    <source>
        <dbReference type="Proteomes" id="UP000678393"/>
    </source>
</evidence>
<dbReference type="EMBL" id="CAJHNH020002877">
    <property type="protein sequence ID" value="CAG5127970.1"/>
    <property type="molecule type" value="Genomic_DNA"/>
</dbReference>
<feature type="non-terminal residue" evidence="10">
    <location>
        <position position="1"/>
    </location>
</feature>
<dbReference type="InterPro" id="IPR043158">
    <property type="entry name" value="Wnt_C"/>
</dbReference>
<comment type="function">
    <text evidence="9">Ligand for members of the frizzled family of seven transmembrane receptors.</text>
</comment>
<keyword evidence="5" id="KW-0272">Extracellular matrix</keyword>